<dbReference type="EMBL" id="QKKF02011778">
    <property type="protein sequence ID" value="RZF44020.1"/>
    <property type="molecule type" value="Genomic_DNA"/>
</dbReference>
<sequence>MVLRNLLCGRGREGIRKKLLSHWPNAAEPNFIKQMDWQAEWGGDNMVVGKKEEERNVERRRGRKEDKAEGKKTIEKWMKEEKEDENGKIQRRGEGEKEG</sequence>
<keyword evidence="3" id="KW-1185">Reference proteome</keyword>
<feature type="region of interest" description="Disordered" evidence="1">
    <location>
        <begin position="53"/>
        <end position="99"/>
    </location>
</feature>
<evidence type="ECO:0000256" key="1">
    <source>
        <dbReference type="SAM" id="MobiDB-lite"/>
    </source>
</evidence>
<name>A0A482XEN5_LAOST</name>
<dbReference type="Proteomes" id="UP000291343">
    <property type="component" value="Unassembled WGS sequence"/>
</dbReference>
<organism evidence="2 3">
    <name type="scientific">Laodelphax striatellus</name>
    <name type="common">Small brown planthopper</name>
    <name type="synonym">Delphax striatella</name>
    <dbReference type="NCBI Taxonomy" id="195883"/>
    <lineage>
        <taxon>Eukaryota</taxon>
        <taxon>Metazoa</taxon>
        <taxon>Ecdysozoa</taxon>
        <taxon>Arthropoda</taxon>
        <taxon>Hexapoda</taxon>
        <taxon>Insecta</taxon>
        <taxon>Pterygota</taxon>
        <taxon>Neoptera</taxon>
        <taxon>Paraneoptera</taxon>
        <taxon>Hemiptera</taxon>
        <taxon>Auchenorrhyncha</taxon>
        <taxon>Fulgoroidea</taxon>
        <taxon>Delphacidae</taxon>
        <taxon>Criomorphinae</taxon>
        <taxon>Laodelphax</taxon>
    </lineage>
</organism>
<dbReference type="InParanoid" id="A0A482XEN5"/>
<comment type="caution">
    <text evidence="2">The sequence shown here is derived from an EMBL/GenBank/DDBJ whole genome shotgun (WGS) entry which is preliminary data.</text>
</comment>
<gene>
    <name evidence="2" type="ORF">LSTR_LSTR007292</name>
</gene>
<protein>
    <submittedName>
        <fullName evidence="2">Uncharacterized protein</fullName>
    </submittedName>
</protein>
<accession>A0A482XEN5</accession>
<proteinExistence type="predicted"/>
<reference evidence="2 3" key="1">
    <citation type="journal article" date="2017" name="Gigascience">
        <title>Genome sequence of the small brown planthopper, Laodelphax striatellus.</title>
        <authorList>
            <person name="Zhu J."/>
            <person name="Jiang F."/>
            <person name="Wang X."/>
            <person name="Yang P."/>
            <person name="Bao Y."/>
            <person name="Zhao W."/>
            <person name="Wang W."/>
            <person name="Lu H."/>
            <person name="Wang Q."/>
            <person name="Cui N."/>
            <person name="Li J."/>
            <person name="Chen X."/>
            <person name="Luo L."/>
            <person name="Yu J."/>
            <person name="Kang L."/>
            <person name="Cui F."/>
        </authorList>
    </citation>
    <scope>NUCLEOTIDE SEQUENCE [LARGE SCALE GENOMIC DNA]</scope>
    <source>
        <strain evidence="2">Lst14</strain>
    </source>
</reference>
<evidence type="ECO:0000313" key="3">
    <source>
        <dbReference type="Proteomes" id="UP000291343"/>
    </source>
</evidence>
<evidence type="ECO:0000313" key="2">
    <source>
        <dbReference type="EMBL" id="RZF44020.1"/>
    </source>
</evidence>
<dbReference type="AlphaFoldDB" id="A0A482XEN5"/>